<protein>
    <submittedName>
        <fullName evidence="2">Uncharacterized protein</fullName>
    </submittedName>
</protein>
<reference evidence="2" key="1">
    <citation type="submission" date="2023-06" db="EMBL/GenBank/DDBJ databases">
        <title>Genome-scale phylogeny and comparative genomics of the fungal order Sordariales.</title>
        <authorList>
            <consortium name="Lawrence Berkeley National Laboratory"/>
            <person name="Hensen N."/>
            <person name="Bonometti L."/>
            <person name="Westerberg I."/>
            <person name="Brannstrom I.O."/>
            <person name="Guillou S."/>
            <person name="Cros-Aarteil S."/>
            <person name="Calhoun S."/>
            <person name="Haridas S."/>
            <person name="Kuo A."/>
            <person name="Mondo S."/>
            <person name="Pangilinan J."/>
            <person name="Riley R."/>
            <person name="Labutti K."/>
            <person name="Andreopoulos B."/>
            <person name="Lipzen A."/>
            <person name="Chen C."/>
            <person name="Yanf M."/>
            <person name="Daum C."/>
            <person name="Ng V."/>
            <person name="Clum A."/>
            <person name="Steindorff A."/>
            <person name="Ohm R."/>
            <person name="Martin F."/>
            <person name="Silar P."/>
            <person name="Natvig D."/>
            <person name="Lalanne C."/>
            <person name="Gautier V."/>
            <person name="Ament-Velasquez S.L."/>
            <person name="Kruys A."/>
            <person name="Hutchinson M.I."/>
            <person name="Powell A.J."/>
            <person name="Barry K."/>
            <person name="Miller A.N."/>
            <person name="Grigoriev I.V."/>
            <person name="Debuchy R."/>
            <person name="Gladieux P."/>
            <person name="Thoren M.H."/>
            <person name="Johannesson H."/>
        </authorList>
    </citation>
    <scope>NUCLEOTIDE SEQUENCE</scope>
    <source>
        <strain evidence="2">SMH2532-1</strain>
    </source>
</reference>
<comment type="caution">
    <text evidence="2">The sequence shown here is derived from an EMBL/GenBank/DDBJ whole genome shotgun (WGS) entry which is preliminary data.</text>
</comment>
<feature type="region of interest" description="Disordered" evidence="1">
    <location>
        <begin position="148"/>
        <end position="217"/>
    </location>
</feature>
<accession>A0AA39Y0A0</accession>
<organism evidence="2 3">
    <name type="scientific">Cercophora newfieldiana</name>
    <dbReference type="NCBI Taxonomy" id="92897"/>
    <lineage>
        <taxon>Eukaryota</taxon>
        <taxon>Fungi</taxon>
        <taxon>Dikarya</taxon>
        <taxon>Ascomycota</taxon>
        <taxon>Pezizomycotina</taxon>
        <taxon>Sordariomycetes</taxon>
        <taxon>Sordariomycetidae</taxon>
        <taxon>Sordariales</taxon>
        <taxon>Lasiosphaeriaceae</taxon>
        <taxon>Cercophora</taxon>
    </lineage>
</organism>
<name>A0AA39Y0A0_9PEZI</name>
<proteinExistence type="predicted"/>
<dbReference type="EMBL" id="JAULSV010000005">
    <property type="protein sequence ID" value="KAK0643603.1"/>
    <property type="molecule type" value="Genomic_DNA"/>
</dbReference>
<evidence type="ECO:0000313" key="2">
    <source>
        <dbReference type="EMBL" id="KAK0643603.1"/>
    </source>
</evidence>
<dbReference type="Proteomes" id="UP001174936">
    <property type="component" value="Unassembled WGS sequence"/>
</dbReference>
<gene>
    <name evidence="2" type="ORF">B0T16DRAFT_186228</name>
</gene>
<keyword evidence="3" id="KW-1185">Reference proteome</keyword>
<sequence length="217" mass="23662">MRGDVRRCLHVSHWITVKQEQPSMADGSCRRCAFLSGVYPSLPSNLTPGRSLPRIVSSVRQLSFVFFRSGVYAEMQCPHAANNSQSTLQRSSVIGQKGPTRIWTPRLPRVNSITQTPASSSPCLALGFQECGMPNHHIDLDQGRGIVGLKKHPPPRCAPALAQGSAEHPMSSQPHAAKSGDRLGSPTRSTRSDRTSSEALRLVGRGQQSDSHMRYAL</sequence>
<dbReference type="AlphaFoldDB" id="A0AA39Y0A0"/>
<evidence type="ECO:0000256" key="1">
    <source>
        <dbReference type="SAM" id="MobiDB-lite"/>
    </source>
</evidence>
<evidence type="ECO:0000313" key="3">
    <source>
        <dbReference type="Proteomes" id="UP001174936"/>
    </source>
</evidence>